<feature type="compositionally biased region" description="Basic and acidic residues" evidence="2">
    <location>
        <begin position="28"/>
        <end position="38"/>
    </location>
</feature>
<dbReference type="Proteomes" id="UP000604273">
    <property type="component" value="Unassembled WGS sequence"/>
</dbReference>
<keyword evidence="1" id="KW-0175">Coiled coil</keyword>
<accession>A0A8H4WQT4</accession>
<proteinExistence type="predicted"/>
<protein>
    <submittedName>
        <fullName evidence="3">Uncharacterized protein</fullName>
    </submittedName>
</protein>
<keyword evidence="4" id="KW-1185">Reference proteome</keyword>
<feature type="region of interest" description="Disordered" evidence="2">
    <location>
        <begin position="1"/>
        <end position="47"/>
    </location>
</feature>
<dbReference type="OrthoDB" id="5235440at2759"/>
<gene>
    <name evidence="3" type="ORF">FGADI_11014</name>
</gene>
<dbReference type="AlphaFoldDB" id="A0A8H4WQT4"/>
<organism evidence="3 4">
    <name type="scientific">Fusarium gaditjirri</name>
    <dbReference type="NCBI Taxonomy" id="282569"/>
    <lineage>
        <taxon>Eukaryota</taxon>
        <taxon>Fungi</taxon>
        <taxon>Dikarya</taxon>
        <taxon>Ascomycota</taxon>
        <taxon>Pezizomycotina</taxon>
        <taxon>Sordariomycetes</taxon>
        <taxon>Hypocreomycetidae</taxon>
        <taxon>Hypocreales</taxon>
        <taxon>Nectriaceae</taxon>
        <taxon>Fusarium</taxon>
        <taxon>Fusarium nisikadoi species complex</taxon>
    </lineage>
</organism>
<sequence>MADSTILTKPTAEDNRHKIASMSPPGDHVFKTRPRFEGNPDADQSGYDRKYLEPTKTACREVQDLVYKELKAIYFEDYSAYLRVEQRFKFGWRWDGIMTNINRPRHPGLGMNAWRLRDYFNKEVIVYFEHNAVDNYGSQEIARYIFRGWIQVNNGQPFFHRDAFFGKPINLLAGGPQGLEELSVFHGDLSLHISTHADDLVEFKESRGSTSSYPGEPTPKDETPGDIRSWREHGYVMGHLFRALYVVVDKQSLPEATAQYDELLLSDRYDRIERLEDRMEERMKQCTVLLVKTGDDAHLSSPISFDPLFEAGLAMHVNRDDYSGGPQDEETVVRVNLGPAVRFIWELLQKEKESFEELKHQAQIWQEEKDSLFETWLEEVMSHCEEVGMDKNFYMWKAIRRAIARANGETFDVDQVYPFWGRLRLYALLANPSPSQLPLSRFEFDEETCFNRLADLELPYLHCALSAHRDARLVCVVDDMPSRCTLCKRDHRNPPELKPVLKAYWNALHTEFTADRTLTRLEKWRVMESTVPSTSLQESYAPSSFSSSLAIKSTLQAEMAPSAIPSPGDCEKKVISLFAGRSRYQVQAFREVVSRRDHFGIDPKYLEVPSSFTPETSDLVRKELKNIFFEDVSLAVRYEDRFRTGWLVNGSITRFNTPRLTDFDLKTDYLIDFFNKEVMVYFETELDKAGGRAKIIRFIYREWLRLHGGRPIFERGGFFAKPAQILSTGPQGLDQITTLHHDISDYIATRTQDLVYFQQWDYKPPRFSTKPKEESPWLQNDGEVRSFHDHRFMLGHLFRALYLLFDDQCLPEPTPLNWPEGLEGNDRVYYLEGVIERQMAKYTVLLIKTGDDAHLSAPISFDPLFEAGQAMCVNRCDYSGGSGSEDGETAVRVSLEVAIRFVWGLLQKEREMSEGLGRIARELEEEQDALFEKWFGKVMRCSREVGFDQNLYTWSATRRALARANGEAFDEDQVFPFRERLRSWHV</sequence>
<name>A0A8H4WQT4_9HYPO</name>
<reference evidence="3" key="2">
    <citation type="submission" date="2020-05" db="EMBL/GenBank/DDBJ databases">
        <authorList>
            <person name="Kim H.-S."/>
            <person name="Proctor R.H."/>
            <person name="Brown D.W."/>
        </authorList>
    </citation>
    <scope>NUCLEOTIDE SEQUENCE</scope>
    <source>
        <strain evidence="3">NRRL 45417</strain>
    </source>
</reference>
<comment type="caution">
    <text evidence="3">The sequence shown here is derived from an EMBL/GenBank/DDBJ whole genome shotgun (WGS) entry which is preliminary data.</text>
</comment>
<feature type="region of interest" description="Disordered" evidence="2">
    <location>
        <begin position="205"/>
        <end position="226"/>
    </location>
</feature>
<evidence type="ECO:0000313" key="4">
    <source>
        <dbReference type="Proteomes" id="UP000604273"/>
    </source>
</evidence>
<evidence type="ECO:0000313" key="3">
    <source>
        <dbReference type="EMBL" id="KAF4946666.1"/>
    </source>
</evidence>
<evidence type="ECO:0000256" key="1">
    <source>
        <dbReference type="SAM" id="Coils"/>
    </source>
</evidence>
<dbReference type="EMBL" id="JABFAI010000307">
    <property type="protein sequence ID" value="KAF4946666.1"/>
    <property type="molecule type" value="Genomic_DNA"/>
</dbReference>
<feature type="coiled-coil region" evidence="1">
    <location>
        <begin position="348"/>
        <end position="375"/>
    </location>
</feature>
<reference evidence="3" key="1">
    <citation type="journal article" date="2020" name="BMC Genomics">
        <title>Correction to: Identification and distribution of gene clusters required for synthesis of sphingolipid metabolism inhibitors in diverse species of the filamentous fungus Fusarium.</title>
        <authorList>
            <person name="Kim H.S."/>
            <person name="Lohmar J.M."/>
            <person name="Busman M."/>
            <person name="Brown D.W."/>
            <person name="Naumann T.A."/>
            <person name="Divon H.H."/>
            <person name="Lysoe E."/>
            <person name="Uhlig S."/>
            <person name="Proctor R.H."/>
        </authorList>
    </citation>
    <scope>NUCLEOTIDE SEQUENCE</scope>
    <source>
        <strain evidence="3">NRRL 45417</strain>
    </source>
</reference>
<evidence type="ECO:0000256" key="2">
    <source>
        <dbReference type="SAM" id="MobiDB-lite"/>
    </source>
</evidence>